<dbReference type="AlphaFoldDB" id="A0A7W3PJT6"/>
<dbReference type="EMBL" id="JACGWW010000003">
    <property type="protein sequence ID" value="MBA8814079.1"/>
    <property type="molecule type" value="Genomic_DNA"/>
</dbReference>
<dbReference type="EMBL" id="BJUV01000007">
    <property type="protein sequence ID" value="GEK82671.1"/>
    <property type="molecule type" value="Genomic_DNA"/>
</dbReference>
<evidence type="ECO:0008006" key="5">
    <source>
        <dbReference type="Google" id="ProtNLM"/>
    </source>
</evidence>
<keyword evidence="3" id="KW-1185">Reference proteome</keyword>
<dbReference type="Proteomes" id="UP000321154">
    <property type="component" value="Unassembled WGS sequence"/>
</dbReference>
<protein>
    <recommendedName>
        <fullName evidence="5">Pilus assembly protein CpaE</fullName>
    </recommendedName>
</protein>
<proteinExistence type="predicted"/>
<dbReference type="OrthoDB" id="3295834at2"/>
<evidence type="ECO:0000313" key="2">
    <source>
        <dbReference type="EMBL" id="MBA8814079.1"/>
    </source>
</evidence>
<reference evidence="2 4" key="2">
    <citation type="submission" date="2020-07" db="EMBL/GenBank/DDBJ databases">
        <title>Sequencing the genomes of 1000 actinobacteria strains.</title>
        <authorList>
            <person name="Klenk H.-P."/>
        </authorList>
    </citation>
    <scope>NUCLEOTIDE SEQUENCE [LARGE SCALE GENOMIC DNA]</scope>
    <source>
        <strain evidence="2 4">DSM 10309</strain>
    </source>
</reference>
<evidence type="ECO:0000313" key="1">
    <source>
        <dbReference type="EMBL" id="GEK82671.1"/>
    </source>
</evidence>
<comment type="caution">
    <text evidence="2">The sequence shown here is derived from an EMBL/GenBank/DDBJ whole genome shotgun (WGS) entry which is preliminary data.</text>
</comment>
<sequence length="153" mass="17031">MLDVTLARRLHDAGLRWHPTTGDRFVIDRGEFVGDVFTISEMTIEAHEHPTGTVLGFNGTTEWALDSVSADQSLWLPREDQLRGLLARSFRSLSREVDTRDAAVRGGEQEAGSPRYEVRVVFGEHDERVFVAADAEDAYARALLAYIDASLAL</sequence>
<evidence type="ECO:0000313" key="4">
    <source>
        <dbReference type="Proteomes" id="UP000522688"/>
    </source>
</evidence>
<dbReference type="RefSeq" id="WP_146853572.1">
    <property type="nucleotide sequence ID" value="NZ_BAAAHR010000006.1"/>
</dbReference>
<dbReference type="Proteomes" id="UP000522688">
    <property type="component" value="Unassembled WGS sequence"/>
</dbReference>
<organism evidence="2 4">
    <name type="scientific">Frigoribacterium faeni</name>
    <dbReference type="NCBI Taxonomy" id="145483"/>
    <lineage>
        <taxon>Bacteria</taxon>
        <taxon>Bacillati</taxon>
        <taxon>Actinomycetota</taxon>
        <taxon>Actinomycetes</taxon>
        <taxon>Micrococcales</taxon>
        <taxon>Microbacteriaceae</taxon>
        <taxon>Frigoribacterium</taxon>
    </lineage>
</organism>
<evidence type="ECO:0000313" key="3">
    <source>
        <dbReference type="Proteomes" id="UP000321154"/>
    </source>
</evidence>
<name>A0A7W3PJT6_9MICO</name>
<gene>
    <name evidence="2" type="ORF">FB463_002345</name>
    <name evidence="1" type="ORF">FFA01_09800</name>
</gene>
<accession>A0A7W3PJT6</accession>
<reference evidence="1 3" key="1">
    <citation type="submission" date="2019-07" db="EMBL/GenBank/DDBJ databases">
        <title>Whole genome shotgun sequence of Frigoribacterium faeni NBRC 103066.</title>
        <authorList>
            <person name="Hosoyama A."/>
            <person name="Uohara A."/>
            <person name="Ohji S."/>
            <person name="Ichikawa N."/>
        </authorList>
    </citation>
    <scope>NUCLEOTIDE SEQUENCE [LARGE SCALE GENOMIC DNA]</scope>
    <source>
        <strain evidence="1 3">NBRC 103066</strain>
    </source>
</reference>